<dbReference type="PRINTS" id="PR00722">
    <property type="entry name" value="CHYMOTRYPSIN"/>
</dbReference>
<organism evidence="3 4">
    <name type="scientific">Orchesella dallaii</name>
    <dbReference type="NCBI Taxonomy" id="48710"/>
    <lineage>
        <taxon>Eukaryota</taxon>
        <taxon>Metazoa</taxon>
        <taxon>Ecdysozoa</taxon>
        <taxon>Arthropoda</taxon>
        <taxon>Hexapoda</taxon>
        <taxon>Collembola</taxon>
        <taxon>Entomobryomorpha</taxon>
        <taxon>Entomobryoidea</taxon>
        <taxon>Orchesellidae</taxon>
        <taxon>Orchesellinae</taxon>
        <taxon>Orchesella</taxon>
    </lineage>
</organism>
<dbReference type="InterPro" id="IPR001254">
    <property type="entry name" value="Trypsin_dom"/>
</dbReference>
<dbReference type="EMBL" id="CAXLJM020000055">
    <property type="protein sequence ID" value="CAL8117692.1"/>
    <property type="molecule type" value="Genomic_DNA"/>
</dbReference>
<reference evidence="3 4" key="1">
    <citation type="submission" date="2024-08" db="EMBL/GenBank/DDBJ databases">
        <authorList>
            <person name="Cucini C."/>
            <person name="Frati F."/>
        </authorList>
    </citation>
    <scope>NUCLEOTIDE SEQUENCE [LARGE SCALE GENOMIC DNA]</scope>
</reference>
<dbReference type="InterPro" id="IPR018114">
    <property type="entry name" value="TRYPSIN_HIS"/>
</dbReference>
<accession>A0ABP1R6F1</accession>
<keyword evidence="1" id="KW-1015">Disulfide bond</keyword>
<dbReference type="InterPro" id="IPR043504">
    <property type="entry name" value="Peptidase_S1_PA_chymotrypsin"/>
</dbReference>
<comment type="caution">
    <text evidence="3">The sequence shown here is derived from an EMBL/GenBank/DDBJ whole genome shotgun (WGS) entry which is preliminary data.</text>
</comment>
<evidence type="ECO:0000259" key="2">
    <source>
        <dbReference type="PROSITE" id="PS50240"/>
    </source>
</evidence>
<gene>
    <name evidence="3" type="ORF">ODALV1_LOCUS17811</name>
</gene>
<dbReference type="Proteomes" id="UP001642540">
    <property type="component" value="Unassembled WGS sequence"/>
</dbReference>
<evidence type="ECO:0000313" key="4">
    <source>
        <dbReference type="Proteomes" id="UP001642540"/>
    </source>
</evidence>
<dbReference type="PANTHER" id="PTHR24252">
    <property type="entry name" value="ACROSIN-RELATED"/>
    <property type="match status" value="1"/>
</dbReference>
<keyword evidence="4" id="KW-1185">Reference proteome</keyword>
<sequence>MVCFFLLIKSNKSVGFEYESYEVTESTPLPTDYITTEFPSSNESGAISTIDEEEETRRVAAARNCVCGRTRIGHDAYVIGGQPSGPAEFPWFAAITKFQHNKRPRWKVVCGASLINREYAITAAHCLHNRYKDTLELVFNIKDANTIESDSNTVRRKIKKFLIHPSYNTSTQHDDIALIQLKVPFDLQTENDKVAPICVPKTSTSKYASQHGIFVGFGHTNYGSGSDKPKENSRISMKVNVPILSNQDCLKTKVPTKKNITENMVCAGSQGKDACINDSGGPLMVQENGRTTVVGLASWGIGCGLAGYPGVYTRVSQYLEWIRTATGNSLCS</sequence>
<dbReference type="Pfam" id="PF00089">
    <property type="entry name" value="Trypsin"/>
    <property type="match status" value="1"/>
</dbReference>
<evidence type="ECO:0000256" key="1">
    <source>
        <dbReference type="ARBA" id="ARBA00023157"/>
    </source>
</evidence>
<dbReference type="Gene3D" id="2.40.10.10">
    <property type="entry name" value="Trypsin-like serine proteases"/>
    <property type="match status" value="1"/>
</dbReference>
<dbReference type="InterPro" id="IPR009003">
    <property type="entry name" value="Peptidase_S1_PA"/>
</dbReference>
<dbReference type="SMART" id="SM00020">
    <property type="entry name" value="Tryp_SPc"/>
    <property type="match status" value="1"/>
</dbReference>
<feature type="domain" description="Peptidase S1" evidence="2">
    <location>
        <begin position="78"/>
        <end position="327"/>
    </location>
</feature>
<proteinExistence type="predicted"/>
<dbReference type="CDD" id="cd00190">
    <property type="entry name" value="Tryp_SPc"/>
    <property type="match status" value="1"/>
</dbReference>
<dbReference type="PROSITE" id="PS00134">
    <property type="entry name" value="TRYPSIN_HIS"/>
    <property type="match status" value="1"/>
</dbReference>
<name>A0ABP1R6F1_9HEXA</name>
<dbReference type="InterPro" id="IPR001314">
    <property type="entry name" value="Peptidase_S1A"/>
</dbReference>
<dbReference type="PROSITE" id="PS50240">
    <property type="entry name" value="TRYPSIN_DOM"/>
    <property type="match status" value="1"/>
</dbReference>
<dbReference type="SUPFAM" id="SSF50494">
    <property type="entry name" value="Trypsin-like serine proteases"/>
    <property type="match status" value="1"/>
</dbReference>
<evidence type="ECO:0000313" key="3">
    <source>
        <dbReference type="EMBL" id="CAL8117692.1"/>
    </source>
</evidence>
<dbReference type="PANTHER" id="PTHR24252:SF7">
    <property type="entry name" value="HYALIN"/>
    <property type="match status" value="1"/>
</dbReference>
<protein>
    <recommendedName>
        <fullName evidence="2">Peptidase S1 domain-containing protein</fullName>
    </recommendedName>
</protein>